<feature type="compositionally biased region" description="Low complexity" evidence="1">
    <location>
        <begin position="539"/>
        <end position="550"/>
    </location>
</feature>
<dbReference type="Pfam" id="PF08911">
    <property type="entry name" value="NUP50"/>
    <property type="match status" value="1"/>
</dbReference>
<comment type="caution">
    <text evidence="3">The sequence shown here is derived from an EMBL/GenBank/DDBJ whole genome shotgun (WGS) entry which is preliminary data.</text>
</comment>
<feature type="compositionally biased region" description="Low complexity" evidence="1">
    <location>
        <begin position="130"/>
        <end position="159"/>
    </location>
</feature>
<dbReference type="InterPro" id="IPR015007">
    <property type="entry name" value="NUP2/50/61"/>
</dbReference>
<feature type="region of interest" description="Disordered" evidence="1">
    <location>
        <begin position="234"/>
        <end position="398"/>
    </location>
</feature>
<proteinExistence type="predicted"/>
<feature type="region of interest" description="Disordered" evidence="1">
    <location>
        <begin position="1"/>
        <end position="189"/>
    </location>
</feature>
<dbReference type="RefSeq" id="XP_013244123.1">
    <property type="nucleotide sequence ID" value="XM_013388669.1"/>
</dbReference>
<evidence type="ECO:0000256" key="1">
    <source>
        <dbReference type="SAM" id="MobiDB-lite"/>
    </source>
</evidence>
<organism evidence="3 4">
    <name type="scientific">Tilletiaria anomala (strain ATCC 24038 / CBS 436.72 / UBC 951)</name>
    <dbReference type="NCBI Taxonomy" id="1037660"/>
    <lineage>
        <taxon>Eukaryota</taxon>
        <taxon>Fungi</taxon>
        <taxon>Dikarya</taxon>
        <taxon>Basidiomycota</taxon>
        <taxon>Ustilaginomycotina</taxon>
        <taxon>Exobasidiomycetes</taxon>
        <taxon>Georgefischeriales</taxon>
        <taxon>Tilletiariaceae</taxon>
        <taxon>Tilletiaria</taxon>
    </lineage>
</organism>
<feature type="compositionally biased region" description="Low complexity" evidence="1">
    <location>
        <begin position="413"/>
        <end position="513"/>
    </location>
</feature>
<feature type="compositionally biased region" description="Low complexity" evidence="1">
    <location>
        <begin position="361"/>
        <end position="396"/>
    </location>
</feature>
<keyword evidence="4" id="KW-1185">Reference proteome</keyword>
<sequence>MKRTAAKQITKDGFHDDGDDDEEQSSSQLAENQPRVIKGLPKRKGLGTTSAPSLSSPSFSFSASPAASAPSTGCSLGQPAASSTPALFTPSSAEGRPNPFATFSGFGTPGKTNGTSGVTGDTASAVPSTPSLGSSFGSAFAASQASPSTPSFSFSQPAANGDAKAQAPNPSSVAGGTLPSRALPTESTQGVDRELLQYFKSCKGVNASFVTALGKAMEQDPFADLSSLARKYVEHREGVEKKRPSKGPKESGSLAANPSLAPSTQAASTELAAPKPSSTPLSTSANTPSQSSNSLKAGPPKVPAGTSFTFANKPVSVPPPSSNLAVKAPANVPKFEIPSGGFKFGDAGTASASIANKQPEKSSASSSKQPSTSTSTAPVCTPASAPTSTSSATPATGAFGSVTKTPAFSFGTTSFGSSNSASPSTPAVASSSTSTASSSAPAPAFGGFGSSSTNNAKPSTTFSFGSSASPSSSHSSNPMGASFSDSTSSPSKPITAFSFGSATSTVSASGTNAPAQFSFGGGPASKPGMAAAGLSFGQSAASSGNGSSNNEKTEGASVATTAPKPFSFANVSKPGGFGFGGGQIKFGDASQNKDEGK</sequence>
<name>A0A066W3D9_TILAU</name>
<dbReference type="GO" id="GO:0005643">
    <property type="term" value="C:nuclear pore"/>
    <property type="evidence" value="ECO:0007669"/>
    <property type="project" value="InterPro"/>
</dbReference>
<feature type="compositionally biased region" description="Polar residues" evidence="1">
    <location>
        <begin position="72"/>
        <end position="92"/>
    </location>
</feature>
<dbReference type="HOGENOM" id="CLU_394893_0_0_1"/>
<feature type="compositionally biased region" description="Polar residues" evidence="1">
    <location>
        <begin position="276"/>
        <end position="295"/>
    </location>
</feature>
<feature type="compositionally biased region" description="Low complexity" evidence="1">
    <location>
        <begin position="50"/>
        <end position="71"/>
    </location>
</feature>
<gene>
    <name evidence="3" type="ORF">K437DRAFT_293911</name>
</gene>
<dbReference type="InParanoid" id="A0A066W3D9"/>
<dbReference type="OMA" id="SDGMGHI"/>
<feature type="compositionally biased region" description="Polar residues" evidence="1">
    <location>
        <begin position="254"/>
        <end position="268"/>
    </location>
</feature>
<evidence type="ECO:0000313" key="3">
    <source>
        <dbReference type="EMBL" id="KDN48467.1"/>
    </source>
</evidence>
<dbReference type="OrthoDB" id="185618at2759"/>
<evidence type="ECO:0000259" key="2">
    <source>
        <dbReference type="Pfam" id="PF08911"/>
    </source>
</evidence>
<dbReference type="AlphaFoldDB" id="A0A066W3D9"/>
<protein>
    <recommendedName>
        <fullName evidence="2">Nuclear pore complex NUP2/50/61 domain-containing protein</fullName>
    </recommendedName>
</protein>
<feature type="region of interest" description="Disordered" evidence="1">
    <location>
        <begin position="413"/>
        <end position="561"/>
    </location>
</feature>
<feature type="compositionally biased region" description="Polar residues" evidence="1">
    <location>
        <begin position="110"/>
        <end position="129"/>
    </location>
</feature>
<dbReference type="GeneID" id="25267180"/>
<evidence type="ECO:0000313" key="4">
    <source>
        <dbReference type="Proteomes" id="UP000027361"/>
    </source>
</evidence>
<dbReference type="EMBL" id="JMSN01000025">
    <property type="protein sequence ID" value="KDN48467.1"/>
    <property type="molecule type" value="Genomic_DNA"/>
</dbReference>
<feature type="domain" description="Nuclear pore complex NUP2/50/61" evidence="2">
    <location>
        <begin position="1"/>
        <end position="64"/>
    </location>
</feature>
<dbReference type="Proteomes" id="UP000027361">
    <property type="component" value="Unassembled WGS sequence"/>
</dbReference>
<accession>A0A066W3D9</accession>
<reference evidence="3 4" key="1">
    <citation type="submission" date="2014-05" db="EMBL/GenBank/DDBJ databases">
        <title>Draft genome sequence of a rare smut relative, Tilletiaria anomala UBC 951.</title>
        <authorList>
            <consortium name="DOE Joint Genome Institute"/>
            <person name="Toome M."/>
            <person name="Kuo A."/>
            <person name="Henrissat B."/>
            <person name="Lipzen A."/>
            <person name="Tritt A."/>
            <person name="Yoshinaga Y."/>
            <person name="Zane M."/>
            <person name="Barry K."/>
            <person name="Grigoriev I.V."/>
            <person name="Spatafora J.W."/>
            <person name="Aimea M.C."/>
        </authorList>
    </citation>
    <scope>NUCLEOTIDE SEQUENCE [LARGE SCALE GENOMIC DNA]</scope>
    <source>
        <strain evidence="3 4">UBC 951</strain>
    </source>
</reference>